<dbReference type="GO" id="GO:0015740">
    <property type="term" value="P:C4-dicarboxylate transport"/>
    <property type="evidence" value="ECO:0007669"/>
    <property type="project" value="TreeGrafter"/>
</dbReference>
<evidence type="ECO:0000256" key="5">
    <source>
        <dbReference type="ARBA" id="ARBA00022692"/>
    </source>
</evidence>
<dbReference type="Proteomes" id="UP000078389">
    <property type="component" value="Unassembled WGS sequence"/>
</dbReference>
<dbReference type="PANTHER" id="PTHR35011">
    <property type="entry name" value="2,3-DIKETO-L-GULONATE TRAP TRANSPORTER SMALL PERMEASE PROTEIN YIAM"/>
    <property type="match status" value="1"/>
</dbReference>
<feature type="transmembrane region" description="Helical" evidence="9">
    <location>
        <begin position="88"/>
        <end position="110"/>
    </location>
</feature>
<evidence type="ECO:0000313" key="12">
    <source>
        <dbReference type="Proteomes" id="UP000078389"/>
    </source>
</evidence>
<keyword evidence="7 9" id="KW-0472">Membrane</keyword>
<evidence type="ECO:0000256" key="2">
    <source>
        <dbReference type="ARBA" id="ARBA00022448"/>
    </source>
</evidence>
<feature type="transmembrane region" description="Helical" evidence="9">
    <location>
        <begin position="50"/>
        <end position="67"/>
    </location>
</feature>
<keyword evidence="12" id="KW-1185">Reference proteome</keyword>
<keyword evidence="3" id="KW-1003">Cell membrane</keyword>
<proteinExistence type="inferred from homology"/>
<dbReference type="Pfam" id="PF04290">
    <property type="entry name" value="DctQ"/>
    <property type="match status" value="1"/>
</dbReference>
<accession>A0A178HMS3</accession>
<evidence type="ECO:0000256" key="4">
    <source>
        <dbReference type="ARBA" id="ARBA00022519"/>
    </source>
</evidence>
<evidence type="ECO:0000256" key="9">
    <source>
        <dbReference type="RuleBase" id="RU369079"/>
    </source>
</evidence>
<dbReference type="InterPro" id="IPR007387">
    <property type="entry name" value="TRAP_DctQ"/>
</dbReference>
<protein>
    <recommendedName>
        <fullName evidence="9">TRAP transporter small permease protein</fullName>
    </recommendedName>
</protein>
<feature type="transmembrane region" description="Helical" evidence="9">
    <location>
        <begin position="130"/>
        <end position="152"/>
    </location>
</feature>
<keyword evidence="2 9" id="KW-0813">Transport</keyword>
<evidence type="ECO:0000256" key="8">
    <source>
        <dbReference type="ARBA" id="ARBA00038436"/>
    </source>
</evidence>
<name>A0A178HMS3_9HYPH</name>
<evidence type="ECO:0000313" key="11">
    <source>
        <dbReference type="EMBL" id="OAM74121.1"/>
    </source>
</evidence>
<evidence type="ECO:0000256" key="1">
    <source>
        <dbReference type="ARBA" id="ARBA00004429"/>
    </source>
</evidence>
<dbReference type="RefSeq" id="WP_067459511.1">
    <property type="nucleotide sequence ID" value="NZ_LVVY01000126.1"/>
</dbReference>
<evidence type="ECO:0000256" key="6">
    <source>
        <dbReference type="ARBA" id="ARBA00022989"/>
    </source>
</evidence>
<evidence type="ECO:0000256" key="7">
    <source>
        <dbReference type="ARBA" id="ARBA00023136"/>
    </source>
</evidence>
<gene>
    <name evidence="11" type="ORF">A3840_16700</name>
</gene>
<organism evidence="11 12">
    <name type="scientific">Devosia elaeis</name>
    <dbReference type="NCBI Taxonomy" id="1770058"/>
    <lineage>
        <taxon>Bacteria</taxon>
        <taxon>Pseudomonadati</taxon>
        <taxon>Pseudomonadota</taxon>
        <taxon>Alphaproteobacteria</taxon>
        <taxon>Hyphomicrobiales</taxon>
        <taxon>Devosiaceae</taxon>
        <taxon>Devosia</taxon>
    </lineage>
</organism>
<dbReference type="GO" id="GO:0005886">
    <property type="term" value="C:plasma membrane"/>
    <property type="evidence" value="ECO:0007669"/>
    <property type="project" value="UniProtKB-SubCell"/>
</dbReference>
<comment type="caution">
    <text evidence="11">The sequence shown here is derived from an EMBL/GenBank/DDBJ whole genome shotgun (WGS) entry which is preliminary data.</text>
</comment>
<dbReference type="STRING" id="1770058.A3840_16700"/>
<keyword evidence="5 9" id="KW-0812">Transmembrane</keyword>
<dbReference type="GO" id="GO:0022857">
    <property type="term" value="F:transmembrane transporter activity"/>
    <property type="evidence" value="ECO:0007669"/>
    <property type="project" value="UniProtKB-UniRule"/>
</dbReference>
<comment type="subunit">
    <text evidence="9">The complex comprises the extracytoplasmic solute receptor protein and the two transmembrane proteins.</text>
</comment>
<comment type="similarity">
    <text evidence="8 9">Belongs to the TRAP transporter small permease family.</text>
</comment>
<comment type="subcellular location">
    <subcellularLocation>
        <location evidence="1 9">Cell inner membrane</location>
        <topology evidence="1 9">Multi-pass membrane protein</topology>
    </subcellularLocation>
</comment>
<keyword evidence="6 9" id="KW-1133">Transmembrane helix</keyword>
<dbReference type="PANTHER" id="PTHR35011:SF11">
    <property type="entry name" value="TRAP TRANSPORTER SMALL PERMEASE PROTEIN"/>
    <property type="match status" value="1"/>
</dbReference>
<comment type="function">
    <text evidence="9">Part of the tripartite ATP-independent periplasmic (TRAP) transport system.</text>
</comment>
<feature type="transmembrane region" description="Helical" evidence="9">
    <location>
        <begin position="12"/>
        <end position="38"/>
    </location>
</feature>
<dbReference type="InterPro" id="IPR055348">
    <property type="entry name" value="DctQ"/>
</dbReference>
<keyword evidence="4 9" id="KW-0997">Cell inner membrane</keyword>
<evidence type="ECO:0000259" key="10">
    <source>
        <dbReference type="Pfam" id="PF04290"/>
    </source>
</evidence>
<reference evidence="11 12" key="1">
    <citation type="submission" date="2016-03" db="EMBL/GenBank/DDBJ databases">
        <title>Genome sequencing of Devosia sp. S37.</title>
        <authorList>
            <person name="Mohd Nor M."/>
        </authorList>
    </citation>
    <scope>NUCLEOTIDE SEQUENCE [LARGE SCALE GENOMIC DNA]</scope>
    <source>
        <strain evidence="11 12">S37</strain>
    </source>
</reference>
<dbReference type="AlphaFoldDB" id="A0A178HMS3"/>
<sequence>MSAFMKFADLLLVLAKLLTILIVAGMVTSVLVGVFFRFVIPIPMAWPPEAARFLMVAVTMIGASVAIRQLDHVGITLLVDRLPRGLALALYVFGSGLIIVFLLVFIWFSTRLTLEMGPRQISSSLGLNMIVAYIAMPIGGFMMLVQQIAALLEAIQRSRTGGSPFALATSSATSV</sequence>
<feature type="domain" description="Tripartite ATP-independent periplasmic transporters DctQ component" evidence="10">
    <location>
        <begin position="26"/>
        <end position="156"/>
    </location>
</feature>
<dbReference type="EMBL" id="LVVY01000126">
    <property type="protein sequence ID" value="OAM74121.1"/>
    <property type="molecule type" value="Genomic_DNA"/>
</dbReference>
<evidence type="ECO:0000256" key="3">
    <source>
        <dbReference type="ARBA" id="ARBA00022475"/>
    </source>
</evidence>